<dbReference type="SUPFAM" id="SSF48264">
    <property type="entry name" value="Cytochrome P450"/>
    <property type="match status" value="1"/>
</dbReference>
<name>A0A7H0F5E3_9CYAN</name>
<evidence type="ECO:0000313" key="5">
    <source>
        <dbReference type="EMBL" id="QNP31259.1"/>
    </source>
</evidence>
<dbReference type="Proteomes" id="UP000516013">
    <property type="component" value="Chromosome"/>
</dbReference>
<keyword evidence="3 4" id="KW-0408">Iron</keyword>
<dbReference type="KEGG" id="ccur:IAR63_13045"/>
<dbReference type="Pfam" id="PF00067">
    <property type="entry name" value="p450"/>
    <property type="match status" value="1"/>
</dbReference>
<evidence type="ECO:0000256" key="4">
    <source>
        <dbReference type="RuleBase" id="RU000461"/>
    </source>
</evidence>
<keyword evidence="4" id="KW-0503">Monooxygenase</keyword>
<dbReference type="PANTHER" id="PTHR24305">
    <property type="entry name" value="CYTOCHROME P450"/>
    <property type="match status" value="1"/>
</dbReference>
<keyword evidence="3 4" id="KW-0349">Heme</keyword>
<comment type="similarity">
    <text evidence="2 4">Belongs to the cytochrome P450 family.</text>
</comment>
<dbReference type="AlphaFoldDB" id="A0A7H0F5E3"/>
<dbReference type="CDD" id="cd11053">
    <property type="entry name" value="CYP110-like"/>
    <property type="match status" value="1"/>
</dbReference>
<dbReference type="InterPro" id="IPR050121">
    <property type="entry name" value="Cytochrome_P450_monoxygenase"/>
</dbReference>
<dbReference type="EMBL" id="CP060822">
    <property type="protein sequence ID" value="QNP31259.1"/>
    <property type="molecule type" value="Genomic_DNA"/>
</dbReference>
<dbReference type="PRINTS" id="PR00463">
    <property type="entry name" value="EP450I"/>
</dbReference>
<evidence type="ECO:0000313" key="6">
    <source>
        <dbReference type="Proteomes" id="UP000516013"/>
    </source>
</evidence>
<sequence length="465" mass="53170">MKLPGQSQAPRFLQRINWVFNPVQLMEKSAQAYGDFFTLNLSSKEPIVFISNPQAIQEIFTAPLENFDAGVSNKLLKPLLGENSLVLIDGETHRRQRKLLIPPFHGERMKAYSEIITSITQEVIKQWEIGKPFSVRDFMQEISLRVILQAVFGLSAGERFTKLEQLLRSLLELSGSPLRSMMTFFPILQIDLGSWSPWGRFLRQKETIYQILQSEITERRANFDISGNDILTLMMSSRDENGQPMTDVELRDELMTLLFAGHETTASALTWSLYWIHRLPSVKDKLLDELNNLLTNPSNQNTGSVLDANGIYRLPYLNAVCQETLRIYPIAMITFPRMVKKQIRIMDHEFTPGTLLAPCIYLTHHRADIYDNPEEFDPERFLKRQYSQYEYIPFGGGNRRCIGMAFAMFEMKLVLATILSELNLSLVDNIKVKPLRRGVTLAPSAGKWLVATGKANLSTNVGRKF</sequence>
<keyword evidence="3 4" id="KW-0479">Metal-binding</keyword>
<dbReference type="GO" id="GO:0004497">
    <property type="term" value="F:monooxygenase activity"/>
    <property type="evidence" value="ECO:0007669"/>
    <property type="project" value="UniProtKB-KW"/>
</dbReference>
<evidence type="ECO:0000256" key="3">
    <source>
        <dbReference type="PIRSR" id="PIRSR602401-1"/>
    </source>
</evidence>
<dbReference type="RefSeq" id="WP_187707463.1">
    <property type="nucleotide sequence ID" value="NZ_CP060822.1"/>
</dbReference>
<evidence type="ECO:0000256" key="1">
    <source>
        <dbReference type="ARBA" id="ARBA00001971"/>
    </source>
</evidence>
<keyword evidence="4" id="KW-0560">Oxidoreductase</keyword>
<dbReference type="InterPro" id="IPR036396">
    <property type="entry name" value="Cyt_P450_sf"/>
</dbReference>
<dbReference type="PRINTS" id="PR00385">
    <property type="entry name" value="P450"/>
</dbReference>
<organism evidence="5 6">
    <name type="scientific">Cylindrospermopsis curvispora GIHE-G1</name>
    <dbReference type="NCBI Taxonomy" id="2666332"/>
    <lineage>
        <taxon>Bacteria</taxon>
        <taxon>Bacillati</taxon>
        <taxon>Cyanobacteriota</taxon>
        <taxon>Cyanophyceae</taxon>
        <taxon>Nostocales</taxon>
        <taxon>Aphanizomenonaceae</taxon>
        <taxon>Cylindrospermopsis</taxon>
    </lineage>
</organism>
<accession>A0A7H0F5E3</accession>
<dbReference type="GO" id="GO:0020037">
    <property type="term" value="F:heme binding"/>
    <property type="evidence" value="ECO:0007669"/>
    <property type="project" value="InterPro"/>
</dbReference>
<dbReference type="GO" id="GO:0016705">
    <property type="term" value="F:oxidoreductase activity, acting on paired donors, with incorporation or reduction of molecular oxygen"/>
    <property type="evidence" value="ECO:0007669"/>
    <property type="project" value="InterPro"/>
</dbReference>
<dbReference type="GO" id="GO:0005506">
    <property type="term" value="F:iron ion binding"/>
    <property type="evidence" value="ECO:0007669"/>
    <property type="project" value="InterPro"/>
</dbReference>
<evidence type="ECO:0000256" key="2">
    <source>
        <dbReference type="ARBA" id="ARBA00010617"/>
    </source>
</evidence>
<dbReference type="PROSITE" id="PS00086">
    <property type="entry name" value="CYTOCHROME_P450"/>
    <property type="match status" value="1"/>
</dbReference>
<dbReference type="PANTHER" id="PTHR24305:SF166">
    <property type="entry name" value="CYTOCHROME P450 12A4, MITOCHONDRIAL-RELATED"/>
    <property type="match status" value="1"/>
</dbReference>
<dbReference type="Gene3D" id="1.10.630.10">
    <property type="entry name" value="Cytochrome P450"/>
    <property type="match status" value="1"/>
</dbReference>
<dbReference type="InterPro" id="IPR017972">
    <property type="entry name" value="Cyt_P450_CS"/>
</dbReference>
<dbReference type="InterPro" id="IPR002401">
    <property type="entry name" value="Cyt_P450_E_grp-I"/>
</dbReference>
<proteinExistence type="inferred from homology"/>
<feature type="binding site" description="axial binding residue" evidence="3">
    <location>
        <position position="401"/>
    </location>
    <ligand>
        <name>heme</name>
        <dbReference type="ChEBI" id="CHEBI:30413"/>
    </ligand>
    <ligandPart>
        <name>Fe</name>
        <dbReference type="ChEBI" id="CHEBI:18248"/>
    </ligandPart>
</feature>
<comment type="cofactor">
    <cofactor evidence="1 3">
        <name>heme</name>
        <dbReference type="ChEBI" id="CHEBI:30413"/>
    </cofactor>
</comment>
<dbReference type="InterPro" id="IPR001128">
    <property type="entry name" value="Cyt_P450"/>
</dbReference>
<keyword evidence="6" id="KW-1185">Reference proteome</keyword>
<reference evidence="5 6" key="1">
    <citation type="submission" date="2020-08" db="EMBL/GenBank/DDBJ databases">
        <title>Complete genome sequence of Raphidiopsis curvispora isolated from drinking water reservoir in South Korea.</title>
        <authorList>
            <person name="Jeong J."/>
        </authorList>
    </citation>
    <scope>NUCLEOTIDE SEQUENCE [LARGE SCALE GENOMIC DNA]</scope>
    <source>
        <strain evidence="5 6">GIHE-G1</strain>
    </source>
</reference>
<protein>
    <submittedName>
        <fullName evidence="5">Cytochrome P450</fullName>
    </submittedName>
</protein>
<gene>
    <name evidence="5" type="ORF">IAR63_13045</name>
</gene>